<feature type="transmembrane region" description="Helical" evidence="9">
    <location>
        <begin position="409"/>
        <end position="431"/>
    </location>
</feature>
<gene>
    <name evidence="12" type="ORF">FLONG3_9181</name>
</gene>
<feature type="transmembrane region" description="Helical" evidence="9">
    <location>
        <begin position="375"/>
        <end position="397"/>
    </location>
</feature>
<keyword evidence="5" id="KW-0029">Amino-acid transport</keyword>
<feature type="compositionally biased region" description="Polar residues" evidence="8">
    <location>
        <begin position="214"/>
        <end position="228"/>
    </location>
</feature>
<feature type="transmembrane region" description="Helical" evidence="9">
    <location>
        <begin position="317"/>
        <end position="336"/>
    </location>
</feature>
<feature type="compositionally biased region" description="Basic and acidic residues" evidence="8">
    <location>
        <begin position="21"/>
        <end position="33"/>
    </location>
</feature>
<dbReference type="InterPro" id="IPR014710">
    <property type="entry name" value="RmlC-like_jellyroll"/>
</dbReference>
<feature type="transmembrane region" description="Helical" evidence="9">
    <location>
        <begin position="451"/>
        <end position="472"/>
    </location>
</feature>
<dbReference type="CDD" id="cd00038">
    <property type="entry name" value="CAP_ED"/>
    <property type="match status" value="1"/>
</dbReference>
<organism evidence="12 13">
    <name type="scientific">Fusarium longipes</name>
    <dbReference type="NCBI Taxonomy" id="694270"/>
    <lineage>
        <taxon>Eukaryota</taxon>
        <taxon>Fungi</taxon>
        <taxon>Dikarya</taxon>
        <taxon>Ascomycota</taxon>
        <taxon>Pezizomycotina</taxon>
        <taxon>Sordariomycetes</taxon>
        <taxon>Hypocreomycetidae</taxon>
        <taxon>Hypocreales</taxon>
        <taxon>Nectriaceae</taxon>
        <taxon>Fusarium</taxon>
    </lineage>
</organism>
<dbReference type="Gene3D" id="3.30.750.24">
    <property type="entry name" value="STAS domain"/>
    <property type="match status" value="1"/>
</dbReference>
<evidence type="ECO:0000256" key="1">
    <source>
        <dbReference type="ARBA" id="ARBA00004128"/>
    </source>
</evidence>
<dbReference type="InterPro" id="IPR000595">
    <property type="entry name" value="cNMP-bd_dom"/>
</dbReference>
<evidence type="ECO:0000256" key="6">
    <source>
        <dbReference type="ARBA" id="ARBA00022989"/>
    </source>
</evidence>
<keyword evidence="2" id="KW-0813">Transport</keyword>
<keyword evidence="3" id="KW-0926">Vacuole</keyword>
<protein>
    <submittedName>
        <fullName evidence="12">Sulfate transporter</fullName>
    </submittedName>
</protein>
<dbReference type="GO" id="GO:0034490">
    <property type="term" value="P:basic amino acid transmembrane import into vacuole"/>
    <property type="evidence" value="ECO:0007669"/>
    <property type="project" value="UniProtKB-ARBA"/>
</dbReference>
<evidence type="ECO:0000256" key="5">
    <source>
        <dbReference type="ARBA" id="ARBA00022970"/>
    </source>
</evidence>
<comment type="caution">
    <text evidence="12">The sequence shown here is derived from an EMBL/GenBank/DDBJ whole genome shotgun (WGS) entry which is preliminary data.</text>
</comment>
<feature type="transmembrane region" description="Helical" evidence="9">
    <location>
        <begin position="676"/>
        <end position="707"/>
    </location>
</feature>
<evidence type="ECO:0000259" key="11">
    <source>
        <dbReference type="PROSITE" id="PS50801"/>
    </source>
</evidence>
<feature type="domain" description="Cyclic nucleotide-binding" evidence="10">
    <location>
        <begin position="959"/>
        <end position="1062"/>
    </location>
</feature>
<accession>A0A395RZU1</accession>
<dbReference type="PROSITE" id="PS50042">
    <property type="entry name" value="CNMP_BINDING_3"/>
    <property type="match status" value="1"/>
</dbReference>
<feature type="domain" description="STAS" evidence="11">
    <location>
        <begin position="745"/>
        <end position="855"/>
    </location>
</feature>
<dbReference type="PANTHER" id="PTHR43310">
    <property type="entry name" value="SULFATE TRANSPORTER YBAR-RELATED"/>
    <property type="match status" value="1"/>
</dbReference>
<evidence type="ECO:0000256" key="8">
    <source>
        <dbReference type="SAM" id="MobiDB-lite"/>
    </source>
</evidence>
<dbReference type="EMBL" id="PXOG01000232">
    <property type="protein sequence ID" value="RGP65678.1"/>
    <property type="molecule type" value="Genomic_DNA"/>
</dbReference>
<dbReference type="SMART" id="SM00100">
    <property type="entry name" value="cNMP"/>
    <property type="match status" value="1"/>
</dbReference>
<dbReference type="Pfam" id="PF00916">
    <property type="entry name" value="Sulfate_transp"/>
    <property type="match status" value="1"/>
</dbReference>
<evidence type="ECO:0000313" key="12">
    <source>
        <dbReference type="EMBL" id="RGP65678.1"/>
    </source>
</evidence>
<feature type="transmembrane region" description="Helical" evidence="9">
    <location>
        <begin position="285"/>
        <end position="305"/>
    </location>
</feature>
<dbReference type="Gene3D" id="2.60.120.10">
    <property type="entry name" value="Jelly Rolls"/>
    <property type="match status" value="1"/>
</dbReference>
<dbReference type="STRING" id="694270.A0A395RZU1"/>
<dbReference type="PANTHER" id="PTHR43310:SF4">
    <property type="entry name" value="AFR304WP"/>
    <property type="match status" value="1"/>
</dbReference>
<dbReference type="SUPFAM" id="SSF52091">
    <property type="entry name" value="SpoIIaa-like"/>
    <property type="match status" value="1"/>
</dbReference>
<dbReference type="InterPro" id="IPR011547">
    <property type="entry name" value="SLC26A/SulP_dom"/>
</dbReference>
<dbReference type="SUPFAM" id="SSF51206">
    <property type="entry name" value="cAMP-binding domain-like"/>
    <property type="match status" value="1"/>
</dbReference>
<keyword evidence="13" id="KW-1185">Reference proteome</keyword>
<feature type="region of interest" description="Disordered" evidence="8">
    <location>
        <begin position="118"/>
        <end position="193"/>
    </location>
</feature>
<evidence type="ECO:0000259" key="10">
    <source>
        <dbReference type="PROSITE" id="PS50042"/>
    </source>
</evidence>
<evidence type="ECO:0000256" key="2">
    <source>
        <dbReference type="ARBA" id="ARBA00022448"/>
    </source>
</evidence>
<feature type="transmembrane region" description="Helical" evidence="9">
    <location>
        <begin position="619"/>
        <end position="639"/>
    </location>
</feature>
<dbReference type="InterPro" id="IPR052706">
    <property type="entry name" value="Membrane-Transporter-like"/>
</dbReference>
<sequence length="1079" mass="119833">MSSPLNFTPWRRRALSAASQRDNEQAQLPRDEPSTSPPQHGHSPHLPIARPSSTSSAVGHREPIRSFIHGSMRDSLAPIDSIQNARSVRQDTAELATYLLSDPKTQQTSSVLQRARVSYQDSIDSEVVDDSSTAEHGRSSKTILEVPEPPSPDGNEDGLDADAGPSVLSNLLKRSPPQSIAPDQSNDQHEEGHIDDHQAEQDLRRTSHVEDATEQTPLLTRMTSSGRRSYSDLEGQKSQPKSSWFSGFVQVGHRMEERMSVAVNPKKWDRQALWNNVVLTPTSCLPAVAVGLLLNILDALSYGMILFPLGKPIFSHLGSAGISVFYVSTIVSQITFSSGSIFKGAVGSELIEVVPFFHNMAGKITEVVGEENPDAVIATTIVSFSVSAMMTGLVFYLMGRFKVGYMVGFIPRHILIGCIGGVGWFLIATGFEVSARLDGSLQYNLDTLKQLSDPATVPLWVVPFVLSIILFYGQSKITSKFFLPLFILAIPLIFYFFVLALDTLDVDALRDHGWIFEGPPSGEPWWYFYTLYKFRLVRWDAVLECVPAMLALTFFGILHVPINVPALALNCGEDHADLDKELRLHGYSNFLSGCFGSIQNYLVYANTVFFMRSGGNSRLAGYMLAAATFGVMVIGPSLIGFIPVMMVGTLIYDLGFELLLEALWLPRKKLKLAEYLTVVVIVLVMGIHDFVVGIGVGILLAFVSLILQTSRVSAIRGNYSGDIVTSTVRRNPSQQRYLHEVGRQIYIAKLTGYLFFGTIVSVEERIRALLEDSAFTRQPIKFLILDMWHVTGLDYSAGEAFNTISRLLDNKDVVLVLSGVDSETQLGRNLRAVGLGNDGIEVMMLPNLNSALESCENELLKTLYARQEEINSLRRISTQSAQNLDVPSKKSSGFSSFDPPFNSPRRNHLAEAARDTLSSVEVQRPKKWQSFKEPLRLMLQVFQGLSDKNEDFWFPASSYFSRREIPAGTVLFRRGEQANGFYLVERGIVRAEYDLPQGWLCESIVAGTTLGELPFFSETDRTATAVVERDCVVWLMDRDQWARIQKKEPEIGRELLKISLKLTSERMSAITSYILTTAG</sequence>
<proteinExistence type="predicted"/>
<dbReference type="Pfam" id="PF01740">
    <property type="entry name" value="STAS"/>
    <property type="match status" value="1"/>
</dbReference>
<evidence type="ECO:0000256" key="7">
    <source>
        <dbReference type="ARBA" id="ARBA00023136"/>
    </source>
</evidence>
<keyword evidence="6 9" id="KW-1133">Transmembrane helix</keyword>
<dbReference type="InterPro" id="IPR002645">
    <property type="entry name" value="STAS_dom"/>
</dbReference>
<dbReference type="InterPro" id="IPR036513">
    <property type="entry name" value="STAS_dom_sf"/>
</dbReference>
<name>A0A395RZU1_9HYPO</name>
<keyword evidence="4 9" id="KW-0812">Transmembrane</keyword>
<feature type="compositionally biased region" description="Polar residues" evidence="8">
    <location>
        <begin position="176"/>
        <end position="185"/>
    </location>
</feature>
<keyword evidence="7 9" id="KW-0472">Membrane</keyword>
<comment type="subcellular location">
    <subcellularLocation>
        <location evidence="1">Vacuole membrane</location>
        <topology evidence="1">Multi-pass membrane protein</topology>
    </subcellularLocation>
</comment>
<feature type="region of interest" description="Disordered" evidence="8">
    <location>
        <begin position="1"/>
        <end position="74"/>
    </location>
</feature>
<dbReference type="Proteomes" id="UP000266234">
    <property type="component" value="Unassembled WGS sequence"/>
</dbReference>
<feature type="region of interest" description="Disordered" evidence="8">
    <location>
        <begin position="205"/>
        <end position="242"/>
    </location>
</feature>
<feature type="transmembrane region" description="Helical" evidence="9">
    <location>
        <begin position="481"/>
        <end position="501"/>
    </location>
</feature>
<evidence type="ECO:0000256" key="3">
    <source>
        <dbReference type="ARBA" id="ARBA00022554"/>
    </source>
</evidence>
<dbReference type="AlphaFoldDB" id="A0A395RZU1"/>
<evidence type="ECO:0000313" key="13">
    <source>
        <dbReference type="Proteomes" id="UP000266234"/>
    </source>
</evidence>
<dbReference type="GO" id="GO:0000329">
    <property type="term" value="C:fungal-type vacuole membrane"/>
    <property type="evidence" value="ECO:0007669"/>
    <property type="project" value="UniProtKB-ARBA"/>
</dbReference>
<feature type="transmembrane region" description="Helical" evidence="9">
    <location>
        <begin position="541"/>
        <end position="560"/>
    </location>
</feature>
<dbReference type="FunFam" id="3.30.750.24:FF:000012">
    <property type="entry name" value="Sulfate transporter family protein"/>
    <property type="match status" value="1"/>
</dbReference>
<dbReference type="FunFam" id="2.60.120.10:FF:000141">
    <property type="entry name" value="Sulfate transporter family protein"/>
    <property type="match status" value="1"/>
</dbReference>
<dbReference type="OrthoDB" id="409725at2759"/>
<dbReference type="CDD" id="cd07042">
    <property type="entry name" value="STAS_SulP_like_sulfate_transporter"/>
    <property type="match status" value="1"/>
</dbReference>
<dbReference type="InterPro" id="IPR018490">
    <property type="entry name" value="cNMP-bd_dom_sf"/>
</dbReference>
<dbReference type="PROSITE" id="PS50801">
    <property type="entry name" value="STAS"/>
    <property type="match status" value="1"/>
</dbReference>
<reference evidence="12 13" key="1">
    <citation type="journal article" date="2018" name="PLoS Pathog.">
        <title>Evolution of structural diversity of trichothecenes, a family of toxins produced by plant pathogenic and entomopathogenic fungi.</title>
        <authorList>
            <person name="Proctor R.H."/>
            <person name="McCormick S.P."/>
            <person name="Kim H.S."/>
            <person name="Cardoza R.E."/>
            <person name="Stanley A.M."/>
            <person name="Lindo L."/>
            <person name="Kelly A."/>
            <person name="Brown D.W."/>
            <person name="Lee T."/>
            <person name="Vaughan M.M."/>
            <person name="Alexander N.J."/>
            <person name="Busman M."/>
            <person name="Gutierrez S."/>
        </authorList>
    </citation>
    <scope>NUCLEOTIDE SEQUENCE [LARGE SCALE GENOMIC DNA]</scope>
    <source>
        <strain evidence="12 13">NRRL 20695</strain>
    </source>
</reference>
<evidence type="ECO:0000256" key="9">
    <source>
        <dbReference type="SAM" id="Phobius"/>
    </source>
</evidence>
<evidence type="ECO:0000256" key="4">
    <source>
        <dbReference type="ARBA" id="ARBA00022692"/>
    </source>
</evidence>
<feature type="transmembrane region" description="Helical" evidence="9">
    <location>
        <begin position="645"/>
        <end position="664"/>
    </location>
</feature>
<dbReference type="Pfam" id="PF00027">
    <property type="entry name" value="cNMP_binding"/>
    <property type="match status" value="1"/>
</dbReference>